<dbReference type="Proteomes" id="UP000028488">
    <property type="component" value="Chromosome"/>
</dbReference>
<dbReference type="PANTHER" id="PTHR42917:SF2">
    <property type="entry name" value="2,4-DIENOYL-COA REDUCTASE [(2E)-ENOYL-COA-PRODUCING]"/>
    <property type="match status" value="1"/>
</dbReference>
<dbReference type="eggNOG" id="COG1902">
    <property type="taxonomic scope" value="Bacteria"/>
</dbReference>
<dbReference type="Pfam" id="PF07992">
    <property type="entry name" value="Pyr_redox_2"/>
    <property type="match status" value="1"/>
</dbReference>
<evidence type="ECO:0000259" key="10">
    <source>
        <dbReference type="Pfam" id="PF00724"/>
    </source>
</evidence>
<dbReference type="eggNOG" id="COG0446">
    <property type="taxonomic scope" value="Bacteria"/>
</dbReference>
<dbReference type="GO" id="GO:0008670">
    <property type="term" value="F:2,4-dienoyl-CoA reductase (NADPH) activity"/>
    <property type="evidence" value="ECO:0007669"/>
    <property type="project" value="TreeGrafter"/>
</dbReference>
<comment type="cofactor">
    <cofactor evidence="2">
        <name>[4Fe-4S] cluster</name>
        <dbReference type="ChEBI" id="CHEBI:49883"/>
    </cofactor>
</comment>
<reference evidence="12 13" key="1">
    <citation type="submission" date="2014-07" db="EMBL/GenBank/DDBJ databases">
        <title>Genome Sequence of Rhodococcus opacus Strain R7, a Biodegrader of Mono- and Polycyclic Aromatic Hydrocarbons.</title>
        <authorList>
            <person name="Di Gennaro P."/>
            <person name="Zampolli J."/>
            <person name="Presti I."/>
            <person name="Cappelletti M."/>
            <person name="D'Ursi P."/>
            <person name="Orro A."/>
            <person name="Mezzelani A."/>
            <person name="Milanesi L."/>
        </authorList>
    </citation>
    <scope>NUCLEOTIDE SEQUENCE [LARGE SCALE GENOMIC DNA]</scope>
    <source>
        <strain evidence="12 13">R7</strain>
    </source>
</reference>
<comment type="cofactor">
    <cofactor evidence="1">
        <name>FMN</name>
        <dbReference type="ChEBI" id="CHEBI:58210"/>
    </cofactor>
</comment>
<gene>
    <name evidence="12" type="ORF">EP51_12205</name>
</gene>
<evidence type="ECO:0000256" key="9">
    <source>
        <dbReference type="ARBA" id="ARBA00023014"/>
    </source>
</evidence>
<sequence length="654" mass="69269">MTSQLFPHLFSPLRIGNVTLANRVVSSGHDTVLVQQGNVTDELVAYHEARAAGGVGMIVVQVAGVHETARYTSHVLMATDDDCIPGYRRIADACHRHDCVVVGQIFHPGREILESQDGSTPVALAPSAVPSERFHVMPRAMTAGEIDAVVQGYGDAARRLQRAGLDGVEIVASHGYLPAQFLNPRTNLRVDQYGGSAENRLRFLRAALASVRAAVGRDFVVGMRISGDEMGSDGLRPDESQAVCASLDADGLFDYVSVCAGSSSSLSGAVHIAAPMTESAAYTAPLAAAVKSVVRVPVIVAGRINQPHEGDAVIAQGQADACAMTRALICDPAMPAKAERNEVDSIRACIGCNQACMGHFQRGCAISCIQHPETGRELRFGTLQITRRPKSVMVIGGGPGGLKAAAVAAERGHRVTLYEAASRVGGQVLLAELLPGRSEFGGAVTNLEGEARRAGVRFVTGTTVDPGLVRSEQPDELIVATGARPFRPEIETLDEPHLVEAWDVIRGRTLPAGRVLVADWRGDWIGLGVANHLARLGHRVTLAVTGYAAGEHLQQYVRNAMVAAAVEAKVEILPNVRLRGADDDTAYLQHTLTERPVLVDGVSAVVLAQGHASVTDLLEVDGFPRERIHAVGDCLSPRTVEEAVLEGLTVASAL</sequence>
<dbReference type="Gene3D" id="3.50.50.60">
    <property type="entry name" value="FAD/NAD(P)-binding domain"/>
    <property type="match status" value="1"/>
</dbReference>
<dbReference type="InterPro" id="IPR036188">
    <property type="entry name" value="FAD/NAD-bd_sf"/>
</dbReference>
<dbReference type="RefSeq" id="WP_128639361.1">
    <property type="nucleotide sequence ID" value="NZ_CP008947.1"/>
</dbReference>
<dbReference type="SUPFAM" id="SSF51395">
    <property type="entry name" value="FMN-linked oxidoreductases"/>
    <property type="match status" value="1"/>
</dbReference>
<dbReference type="InterPro" id="IPR051793">
    <property type="entry name" value="NADH:flavin_oxidoreductase"/>
</dbReference>
<dbReference type="SUPFAM" id="SSF51905">
    <property type="entry name" value="FAD/NAD(P)-binding domain"/>
    <property type="match status" value="1"/>
</dbReference>
<keyword evidence="8" id="KW-0408">Iron</keyword>
<feature type="domain" description="NADH:flavin oxidoreductase/NADH oxidase N-terminal" evidence="10">
    <location>
        <begin position="9"/>
        <end position="341"/>
    </location>
</feature>
<dbReference type="GO" id="GO:0033543">
    <property type="term" value="P:fatty acid beta-oxidation, unsaturated, even number, reductase/isomerase pathway"/>
    <property type="evidence" value="ECO:0007669"/>
    <property type="project" value="TreeGrafter"/>
</dbReference>
<dbReference type="Pfam" id="PF00724">
    <property type="entry name" value="Oxidored_FMN"/>
    <property type="match status" value="1"/>
</dbReference>
<evidence type="ECO:0000256" key="3">
    <source>
        <dbReference type="ARBA" id="ARBA00011048"/>
    </source>
</evidence>
<comment type="similarity">
    <text evidence="3">In the N-terminal section; belongs to the NADH:flavin oxidoreductase/NADH oxidase family.</text>
</comment>
<dbReference type="EMBL" id="CP008947">
    <property type="protein sequence ID" value="AII05339.1"/>
    <property type="molecule type" value="Genomic_DNA"/>
</dbReference>
<evidence type="ECO:0000313" key="12">
    <source>
        <dbReference type="EMBL" id="AII05339.1"/>
    </source>
</evidence>
<keyword evidence="5" id="KW-0288">FMN</keyword>
<dbReference type="InterPro" id="IPR001155">
    <property type="entry name" value="OxRdtase_FMN_N"/>
</dbReference>
<evidence type="ECO:0000256" key="8">
    <source>
        <dbReference type="ARBA" id="ARBA00023004"/>
    </source>
</evidence>
<evidence type="ECO:0000313" key="13">
    <source>
        <dbReference type="Proteomes" id="UP000028488"/>
    </source>
</evidence>
<keyword evidence="7" id="KW-0560">Oxidoreductase</keyword>
<dbReference type="GO" id="GO:0046872">
    <property type="term" value="F:metal ion binding"/>
    <property type="evidence" value="ECO:0007669"/>
    <property type="project" value="UniProtKB-KW"/>
</dbReference>
<name>A0A076EPL6_RHOOP</name>
<keyword evidence="4" id="KW-0285">Flavoprotein</keyword>
<dbReference type="InterPro" id="IPR013785">
    <property type="entry name" value="Aldolase_TIM"/>
</dbReference>
<dbReference type="Gene3D" id="3.20.20.70">
    <property type="entry name" value="Aldolase class I"/>
    <property type="match status" value="1"/>
</dbReference>
<keyword evidence="9" id="KW-0411">Iron-sulfur</keyword>
<dbReference type="GO" id="GO:0010181">
    <property type="term" value="F:FMN binding"/>
    <property type="evidence" value="ECO:0007669"/>
    <property type="project" value="InterPro"/>
</dbReference>
<dbReference type="GO" id="GO:0051536">
    <property type="term" value="F:iron-sulfur cluster binding"/>
    <property type="evidence" value="ECO:0007669"/>
    <property type="project" value="UniProtKB-KW"/>
</dbReference>
<dbReference type="PANTHER" id="PTHR42917">
    <property type="entry name" value="2,4-DIENOYL-COA REDUCTASE"/>
    <property type="match status" value="1"/>
</dbReference>
<dbReference type="PRINTS" id="PR00368">
    <property type="entry name" value="FADPNR"/>
</dbReference>
<accession>A0A076EPL6</accession>
<protein>
    <submittedName>
        <fullName evidence="12">Oxidoreductase</fullName>
    </submittedName>
</protein>
<evidence type="ECO:0000256" key="1">
    <source>
        <dbReference type="ARBA" id="ARBA00001917"/>
    </source>
</evidence>
<evidence type="ECO:0000256" key="7">
    <source>
        <dbReference type="ARBA" id="ARBA00023002"/>
    </source>
</evidence>
<dbReference type="CDD" id="cd04734">
    <property type="entry name" value="OYE_like_3_FMN"/>
    <property type="match status" value="1"/>
</dbReference>
<dbReference type="InterPro" id="IPR023753">
    <property type="entry name" value="FAD/NAD-binding_dom"/>
</dbReference>
<keyword evidence="6" id="KW-0479">Metal-binding</keyword>
<evidence type="ECO:0000256" key="4">
    <source>
        <dbReference type="ARBA" id="ARBA00022630"/>
    </source>
</evidence>
<feature type="domain" description="FAD/NAD(P)-binding" evidence="11">
    <location>
        <begin position="391"/>
        <end position="625"/>
    </location>
</feature>
<dbReference type="Gene3D" id="3.40.50.720">
    <property type="entry name" value="NAD(P)-binding Rossmann-like Domain"/>
    <property type="match status" value="1"/>
</dbReference>
<evidence type="ECO:0000256" key="5">
    <source>
        <dbReference type="ARBA" id="ARBA00022643"/>
    </source>
</evidence>
<dbReference type="AlphaFoldDB" id="A0A076EPL6"/>
<evidence type="ECO:0000256" key="6">
    <source>
        <dbReference type="ARBA" id="ARBA00022723"/>
    </source>
</evidence>
<evidence type="ECO:0000259" key="11">
    <source>
        <dbReference type="Pfam" id="PF07992"/>
    </source>
</evidence>
<proteinExistence type="inferred from homology"/>
<evidence type="ECO:0000256" key="2">
    <source>
        <dbReference type="ARBA" id="ARBA00001966"/>
    </source>
</evidence>
<organism evidence="12 13">
    <name type="scientific">Rhodococcus opacus</name>
    <name type="common">Nocardia opaca</name>
    <dbReference type="NCBI Taxonomy" id="37919"/>
    <lineage>
        <taxon>Bacteria</taxon>
        <taxon>Bacillati</taxon>
        <taxon>Actinomycetota</taxon>
        <taxon>Actinomycetes</taxon>
        <taxon>Mycobacteriales</taxon>
        <taxon>Nocardiaceae</taxon>
        <taxon>Rhodococcus</taxon>
    </lineage>
</organism>